<dbReference type="AlphaFoldDB" id="A0A365YWU4"/>
<dbReference type="CDD" id="cd00761">
    <property type="entry name" value="Glyco_tranf_GTA_type"/>
    <property type="match status" value="1"/>
</dbReference>
<dbReference type="GO" id="GO:0016740">
    <property type="term" value="F:transferase activity"/>
    <property type="evidence" value="ECO:0007669"/>
    <property type="project" value="UniProtKB-KW"/>
</dbReference>
<comment type="caution">
    <text evidence="2">The sequence shown here is derived from an EMBL/GenBank/DDBJ whole genome shotgun (WGS) entry which is preliminary data.</text>
</comment>
<dbReference type="InterPro" id="IPR029044">
    <property type="entry name" value="Nucleotide-diphossugar_trans"/>
</dbReference>
<dbReference type="Proteomes" id="UP000252680">
    <property type="component" value="Unassembled WGS sequence"/>
</dbReference>
<keyword evidence="2" id="KW-0808">Transferase</keyword>
<feature type="domain" description="Glycosyltransferase 2-like" evidence="1">
    <location>
        <begin position="4"/>
        <end position="99"/>
    </location>
</feature>
<reference evidence="2 3" key="1">
    <citation type="submission" date="2018-05" db="EMBL/GenBank/DDBJ databases">
        <title>Komagataeibacter cocois sp. nov., for a novel cellulose- producing strain isolated from coconut milk.</title>
        <authorList>
            <person name="Liu L."/>
            <person name="Wang Y."/>
            <person name="Liu S."/>
            <person name="Bi J."/>
            <person name="Chen H."/>
            <person name="Deng J."/>
            <person name="Zhang C."/>
            <person name="Hu Q."/>
            <person name="Li C."/>
        </authorList>
    </citation>
    <scope>NUCLEOTIDE SEQUENCE [LARGE SCALE GENOMIC DNA]</scope>
    <source>
        <strain evidence="2 3">WE7</strain>
    </source>
</reference>
<protein>
    <submittedName>
        <fullName evidence="2">Glycosyl transferase family 2</fullName>
    </submittedName>
</protein>
<dbReference type="SUPFAM" id="SSF53448">
    <property type="entry name" value="Nucleotide-diphospho-sugar transferases"/>
    <property type="match status" value="1"/>
</dbReference>
<organism evidence="2 3">
    <name type="scientific">Novacetimonas cocois</name>
    <dbReference type="NCBI Taxonomy" id="1747507"/>
    <lineage>
        <taxon>Bacteria</taxon>
        <taxon>Pseudomonadati</taxon>
        <taxon>Pseudomonadota</taxon>
        <taxon>Alphaproteobacteria</taxon>
        <taxon>Acetobacterales</taxon>
        <taxon>Acetobacteraceae</taxon>
        <taxon>Novacetimonas</taxon>
    </lineage>
</organism>
<dbReference type="Gene3D" id="3.90.550.10">
    <property type="entry name" value="Spore Coat Polysaccharide Biosynthesis Protein SpsA, Chain A"/>
    <property type="match status" value="1"/>
</dbReference>
<dbReference type="Pfam" id="PF00535">
    <property type="entry name" value="Glycos_transf_2"/>
    <property type="match status" value="1"/>
</dbReference>
<proteinExistence type="predicted"/>
<accession>A0A365YWU4</accession>
<sequence>MFFSLIIPTLGRVEELQDLLLSLTRQSLKTFEVIIVDQNDDDRLVPLVARFTEKLSILHLRSDIRQCNHARNLGARHAGGDILTFPDDDCIYTENVLKTVDRMFSNVRSPEFITGSVITHEGNAGRSGRWQTQETVIDSHTVWTCLIEFNFFIRRPAFIAVGGFDESLGPGTPFGSAEGQDLALRLLKKGFAGLYIPSLRIIHADKPVALNVTRAYGYGAGMGRVMRKNCLDPATVVSFLLRPIAGSILYLIKGDFLISRYYVMTFLGRMKGYLSCRAGMAMEVSPTG</sequence>
<dbReference type="EMBL" id="QEXL01000008">
    <property type="protein sequence ID" value="RBM07484.1"/>
    <property type="molecule type" value="Genomic_DNA"/>
</dbReference>
<gene>
    <name evidence="2" type="ORF">NJLHNGOC_07520</name>
</gene>
<dbReference type="PANTHER" id="PTHR43685:SF3">
    <property type="entry name" value="SLR2126 PROTEIN"/>
    <property type="match status" value="1"/>
</dbReference>
<evidence type="ECO:0000259" key="1">
    <source>
        <dbReference type="Pfam" id="PF00535"/>
    </source>
</evidence>
<dbReference type="RefSeq" id="WP_113595822.1">
    <property type="nucleotide sequence ID" value="NZ_QEXL01000008.1"/>
</dbReference>
<evidence type="ECO:0000313" key="3">
    <source>
        <dbReference type="Proteomes" id="UP000252680"/>
    </source>
</evidence>
<dbReference type="InterPro" id="IPR001173">
    <property type="entry name" value="Glyco_trans_2-like"/>
</dbReference>
<dbReference type="PANTHER" id="PTHR43685">
    <property type="entry name" value="GLYCOSYLTRANSFERASE"/>
    <property type="match status" value="1"/>
</dbReference>
<evidence type="ECO:0000313" key="2">
    <source>
        <dbReference type="EMBL" id="RBM07484.1"/>
    </source>
</evidence>
<keyword evidence="3" id="KW-1185">Reference proteome</keyword>
<name>A0A365YWU4_9PROT</name>
<dbReference type="OrthoDB" id="9771846at2"/>
<dbReference type="InterPro" id="IPR050834">
    <property type="entry name" value="Glycosyltransf_2"/>
</dbReference>